<evidence type="ECO:0000259" key="1">
    <source>
        <dbReference type="Pfam" id="PF01243"/>
    </source>
</evidence>
<organism evidence="2 3">
    <name type="scientific">Salinicoccus halitifaciens</name>
    <dbReference type="NCBI Taxonomy" id="1073415"/>
    <lineage>
        <taxon>Bacteria</taxon>
        <taxon>Bacillati</taxon>
        <taxon>Bacillota</taxon>
        <taxon>Bacilli</taxon>
        <taxon>Bacillales</taxon>
        <taxon>Staphylococcaceae</taxon>
        <taxon>Salinicoccus</taxon>
    </lineage>
</organism>
<dbReference type="InterPro" id="IPR011576">
    <property type="entry name" value="Pyridox_Oxase_N"/>
</dbReference>
<evidence type="ECO:0000313" key="2">
    <source>
        <dbReference type="EMBL" id="MET3110619.1"/>
    </source>
</evidence>
<dbReference type="Gene3D" id="2.30.110.10">
    <property type="entry name" value="Electron Transport, Fmn-binding Protein, Chain A"/>
    <property type="match status" value="1"/>
</dbReference>
<dbReference type="InterPro" id="IPR012349">
    <property type="entry name" value="Split_barrel_FMN-bd"/>
</dbReference>
<dbReference type="PANTHER" id="PTHR42815:SF2">
    <property type="entry name" value="FAD-BINDING, PUTATIVE (AFU_ORTHOLOGUE AFUA_6G07600)-RELATED"/>
    <property type="match status" value="1"/>
</dbReference>
<dbReference type="Pfam" id="PF01243">
    <property type="entry name" value="PNPOx_N"/>
    <property type="match status" value="1"/>
</dbReference>
<dbReference type="EMBL" id="JBDZDV010000002">
    <property type="protein sequence ID" value="MET3110619.1"/>
    <property type="molecule type" value="Genomic_DNA"/>
</dbReference>
<gene>
    <name evidence="2" type="ORF">ABHD89_001021</name>
</gene>
<comment type="caution">
    <text evidence="2">The sequence shown here is derived from an EMBL/GenBank/DDBJ whole genome shotgun (WGS) entry which is preliminary data.</text>
</comment>
<proteinExistence type="predicted"/>
<feature type="domain" description="Pyridoxamine 5'-phosphate oxidase N-terminal" evidence="1">
    <location>
        <begin position="31"/>
        <end position="129"/>
    </location>
</feature>
<keyword evidence="3" id="KW-1185">Reference proteome</keyword>
<reference evidence="2 3" key="1">
    <citation type="submission" date="2024-05" db="EMBL/GenBank/DDBJ databases">
        <title>Genomic Encyclopedia of Type Strains, Phase IV (KMG-IV): sequencing the most valuable type-strain genomes for metagenomic binning, comparative biology and taxonomic classification.</title>
        <authorList>
            <person name="Goeker M."/>
        </authorList>
    </citation>
    <scope>NUCLEOTIDE SEQUENCE [LARGE SCALE GENOMIC DNA]</scope>
    <source>
        <strain evidence="2 3">DSM 25286</strain>
    </source>
</reference>
<protein>
    <submittedName>
        <fullName evidence="2">Pyridoxine 5'-phosphate oxidase superfamily flavin-nucleotide-binding protein</fullName>
    </submittedName>
</protein>
<sequence length="200" mass="22556">MSQGERILQERFNTTKRANAFYNNQMIDFLNEDMQEFIKQQSFIFMSTSDAAGNCDSTFKAGEPGFVHIIDEKRLMYPEYRGNGVMASIGNITENPHIGLLFMDFTEHHIGLHVNGGAEIIENDELHTVVDEGTVEALTAQHAGRAERWVLISVHEAYIHCSKHIPHFVDKNASNDWGTDDVKKKGGDFFNVKANKHSGN</sequence>
<dbReference type="SUPFAM" id="SSF50475">
    <property type="entry name" value="FMN-binding split barrel"/>
    <property type="match status" value="1"/>
</dbReference>
<dbReference type="Proteomes" id="UP001549019">
    <property type="component" value="Unassembled WGS sequence"/>
</dbReference>
<dbReference type="PANTHER" id="PTHR42815">
    <property type="entry name" value="FAD-BINDING, PUTATIVE (AFU_ORTHOLOGUE AFUA_6G07600)-RELATED"/>
    <property type="match status" value="1"/>
</dbReference>
<evidence type="ECO:0000313" key="3">
    <source>
        <dbReference type="Proteomes" id="UP001549019"/>
    </source>
</evidence>
<name>A0ABV2E881_9STAP</name>
<dbReference type="RefSeq" id="WP_230821506.1">
    <property type="nucleotide sequence ID" value="NZ_JAJNCU010000003.1"/>
</dbReference>
<accession>A0ABV2E881</accession>